<keyword evidence="1" id="KW-0812">Transmembrane</keyword>
<protein>
    <submittedName>
        <fullName evidence="2">Uncharacterized protein</fullName>
    </submittedName>
</protein>
<dbReference type="Proteomes" id="UP000620591">
    <property type="component" value="Unassembled WGS sequence"/>
</dbReference>
<proteinExistence type="predicted"/>
<sequence length="314" mass="34489">MTTTLTDRYVYAATRWLPGKTRTEVAEELRERIGDTVAARGGSPAAERETLEELGDPLRVAVDYTGRAPVLIGPRLFFPWLRLTMLLVAIVGPIVAAIVVIVAAFDGDSIGTIVGDGVGTLFDVTVHVIFWTTLVFAVLDWTNTSAGAQTWSIDQLSEPKPGTSVSDLVAGLVFLPLFAAAILWQHVGSPFFEDGDRIAMIDPDLWSWYLPWVLGVLALELLHLLWVYRSGWTWTTAWANVVLSLLFAIPTIALLLDNALINPELVAHLSSWDPEYIATSMKWSAAIVALASLWEIVDGFRKAYVTARGRARAQ</sequence>
<dbReference type="RefSeq" id="WP_187769837.1">
    <property type="nucleotide sequence ID" value="NZ_JACTVM010000004.1"/>
</dbReference>
<feature type="transmembrane region" description="Helical" evidence="1">
    <location>
        <begin position="237"/>
        <end position="256"/>
    </location>
</feature>
<name>A0A8I0EXI1_9ACTN</name>
<accession>A0A8I0EXI1</accession>
<feature type="transmembrane region" description="Helical" evidence="1">
    <location>
        <begin position="125"/>
        <end position="144"/>
    </location>
</feature>
<comment type="caution">
    <text evidence="2">The sequence shown here is derived from an EMBL/GenBank/DDBJ whole genome shotgun (WGS) entry which is preliminary data.</text>
</comment>
<keyword evidence="1" id="KW-0472">Membrane</keyword>
<dbReference type="EMBL" id="JACTVM010000004">
    <property type="protein sequence ID" value="MBC9227233.1"/>
    <property type="molecule type" value="Genomic_DNA"/>
</dbReference>
<gene>
    <name evidence="2" type="ORF">IBG24_12995</name>
</gene>
<evidence type="ECO:0000256" key="1">
    <source>
        <dbReference type="SAM" id="Phobius"/>
    </source>
</evidence>
<organism evidence="2 3">
    <name type="scientific">Aeromicrobium senzhongii</name>
    <dbReference type="NCBI Taxonomy" id="2663859"/>
    <lineage>
        <taxon>Bacteria</taxon>
        <taxon>Bacillati</taxon>
        <taxon>Actinomycetota</taxon>
        <taxon>Actinomycetes</taxon>
        <taxon>Propionibacteriales</taxon>
        <taxon>Nocardioidaceae</taxon>
        <taxon>Aeromicrobium</taxon>
    </lineage>
</organism>
<evidence type="ECO:0000313" key="3">
    <source>
        <dbReference type="Proteomes" id="UP000620591"/>
    </source>
</evidence>
<keyword evidence="1" id="KW-1133">Transmembrane helix</keyword>
<feature type="transmembrane region" description="Helical" evidence="1">
    <location>
        <begin position="83"/>
        <end position="105"/>
    </location>
</feature>
<evidence type="ECO:0000313" key="2">
    <source>
        <dbReference type="EMBL" id="MBC9227233.1"/>
    </source>
</evidence>
<dbReference type="AlphaFoldDB" id="A0A8I0EXI1"/>
<feature type="transmembrane region" description="Helical" evidence="1">
    <location>
        <begin position="165"/>
        <end position="186"/>
    </location>
</feature>
<reference evidence="2" key="1">
    <citation type="submission" date="2020-09" db="EMBL/GenBank/DDBJ databases">
        <title>Novel species in genus Aeromicrobium.</title>
        <authorList>
            <person name="Zhang G."/>
        </authorList>
    </citation>
    <scope>NUCLEOTIDE SEQUENCE</scope>
    <source>
        <strain evidence="2">Zg-636</strain>
    </source>
</reference>
<feature type="transmembrane region" description="Helical" evidence="1">
    <location>
        <begin position="276"/>
        <end position="294"/>
    </location>
</feature>
<feature type="transmembrane region" description="Helical" evidence="1">
    <location>
        <begin position="206"/>
        <end position="225"/>
    </location>
</feature>